<evidence type="ECO:0000313" key="4">
    <source>
        <dbReference type="Proteomes" id="UP001171945"/>
    </source>
</evidence>
<dbReference type="PANTHER" id="PTHR46844">
    <property type="entry name" value="SLR5058 PROTEIN"/>
    <property type="match status" value="1"/>
</dbReference>
<dbReference type="SUPFAM" id="SSF52540">
    <property type="entry name" value="P-loop containing nucleoside triphosphate hydrolases"/>
    <property type="match status" value="1"/>
</dbReference>
<name>A0ABT7VQR7_9GAMM</name>
<keyword evidence="1" id="KW-1133">Transmembrane helix</keyword>
<protein>
    <submittedName>
        <fullName evidence="3">NACHT domain-containing protein</fullName>
    </submittedName>
</protein>
<dbReference type="Pfam" id="PF05729">
    <property type="entry name" value="NACHT"/>
    <property type="match status" value="1"/>
</dbReference>
<dbReference type="InterPro" id="IPR007111">
    <property type="entry name" value="NACHT_NTPase"/>
</dbReference>
<dbReference type="PROSITE" id="PS50837">
    <property type="entry name" value="NACHT"/>
    <property type="match status" value="1"/>
</dbReference>
<gene>
    <name evidence="3" type="ORF">QUF54_01510</name>
</gene>
<dbReference type="Gene3D" id="3.40.50.300">
    <property type="entry name" value="P-loop containing nucleotide triphosphate hydrolases"/>
    <property type="match status" value="1"/>
</dbReference>
<sequence length="566" mass="65493">IIITKDFVANDWTQRIATLIGGVAVGWQILAYFYKSLQNPTPIKKTKQSRFNLFLFPRRYKQHVIDEHNMFNVRGLHTQGTFTLKLEKVFVELHIVHSHNLQKMNVNPVFAKEFVDNHHIWDFLKFKSDGLVLGIIGAPGSGKTTLLQHIALIFASKQHRRYKMAASIPLLLFLHKHVQKIIDDKTINLADLAHEHFTAKDIKPPAGWFAKQLDRGKCLVLLDGLDEVADLWQRQKVSEWVDEQVINYPLCQFVITSRPQGYLTAPVKRANVLEVQPFNSEQIKKFIHSWYLANEITRFGHKINDCIRYRAIDAADDLIQQLRGLPALNCLTVNPLLLTMIAMVHRYRKHLPWRRRVELYAEICNILLGHWQQATVQARLTAAQKRVILQPLAAYMMQNNQRNIRLNEIETVIAEPLRLVSSESVADFVNNVRDSGLFLESEIGKWQFAHLTFQEYLAARHFLQKKVALDFDVDNSWWYETLLLYAAQGDATLLVQACLENNTVAALTLAADCLEEALILDATVRQQVETRLIDYLESDEIDKRQFAADVLLNRRLKNLQRIYEHR</sequence>
<feature type="non-terminal residue" evidence="3">
    <location>
        <position position="1"/>
    </location>
</feature>
<evidence type="ECO:0000259" key="2">
    <source>
        <dbReference type="PROSITE" id="PS50837"/>
    </source>
</evidence>
<dbReference type="EMBL" id="JAUCGM010000037">
    <property type="protein sequence ID" value="MDM8562012.1"/>
    <property type="molecule type" value="Genomic_DNA"/>
</dbReference>
<feature type="transmembrane region" description="Helical" evidence="1">
    <location>
        <begin position="16"/>
        <end position="34"/>
    </location>
</feature>
<keyword evidence="1" id="KW-0472">Membrane</keyword>
<accession>A0ABT7VQR7</accession>
<dbReference type="PANTHER" id="PTHR46844:SF1">
    <property type="entry name" value="SLR5058 PROTEIN"/>
    <property type="match status" value="1"/>
</dbReference>
<evidence type="ECO:0000313" key="3">
    <source>
        <dbReference type="EMBL" id="MDM8562012.1"/>
    </source>
</evidence>
<proteinExistence type="predicted"/>
<feature type="domain" description="NACHT" evidence="2">
    <location>
        <begin position="131"/>
        <end position="259"/>
    </location>
</feature>
<dbReference type="InterPro" id="IPR027417">
    <property type="entry name" value="P-loop_NTPase"/>
</dbReference>
<evidence type="ECO:0000256" key="1">
    <source>
        <dbReference type="SAM" id="Phobius"/>
    </source>
</evidence>
<comment type="caution">
    <text evidence="3">The sequence shown here is derived from an EMBL/GenBank/DDBJ whole genome shotgun (WGS) entry which is preliminary data.</text>
</comment>
<keyword evidence="1" id="KW-0812">Transmembrane</keyword>
<keyword evidence="4" id="KW-1185">Reference proteome</keyword>
<organism evidence="3 4">
    <name type="scientific">Candidatus Marithioploca araucensis</name>
    <dbReference type="NCBI Taxonomy" id="70273"/>
    <lineage>
        <taxon>Bacteria</taxon>
        <taxon>Pseudomonadati</taxon>
        <taxon>Pseudomonadota</taxon>
        <taxon>Gammaproteobacteria</taxon>
        <taxon>Thiotrichales</taxon>
        <taxon>Thiotrichaceae</taxon>
        <taxon>Candidatus Marithioploca</taxon>
    </lineage>
</organism>
<dbReference type="Proteomes" id="UP001171945">
    <property type="component" value="Unassembled WGS sequence"/>
</dbReference>
<reference evidence="3" key="1">
    <citation type="submission" date="2023-06" db="EMBL/GenBank/DDBJ databases">
        <title>Uncultivated large filamentous bacteria from sulfidic sediments reveal new species and different genomic features in energy metabolism and defense.</title>
        <authorList>
            <person name="Fonseca A."/>
        </authorList>
    </citation>
    <scope>NUCLEOTIDE SEQUENCE</scope>
    <source>
        <strain evidence="3">HSG4</strain>
    </source>
</reference>